<gene>
    <name evidence="1" type="primary">53</name>
    <name evidence="1" type="ORF">SEA_ALEEMILY_53</name>
</gene>
<dbReference type="Proteomes" id="UP001059192">
    <property type="component" value="Segment"/>
</dbReference>
<dbReference type="EMBL" id="ON970578">
    <property type="protein sequence ID" value="UVK59793.1"/>
    <property type="molecule type" value="Genomic_DNA"/>
</dbReference>
<keyword evidence="2" id="KW-1185">Reference proteome</keyword>
<accession>A0A9E7QBJ7</accession>
<evidence type="ECO:0000313" key="2">
    <source>
        <dbReference type="Proteomes" id="UP001059192"/>
    </source>
</evidence>
<proteinExistence type="predicted"/>
<organism evidence="1 2">
    <name type="scientific">Gordonia phage Aleemily</name>
    <dbReference type="NCBI Taxonomy" id="2965181"/>
    <lineage>
        <taxon>Viruses</taxon>
        <taxon>Duplodnaviria</taxon>
        <taxon>Heunggongvirae</taxon>
        <taxon>Uroviricota</taxon>
        <taxon>Caudoviricetes</taxon>
        <taxon>Kruegerviridae</taxon>
        <taxon>Cafassovirus</taxon>
        <taxon>Cafassovirus aleemily</taxon>
    </lineage>
</organism>
<protein>
    <submittedName>
        <fullName evidence="1">Helix-turn-helix DNA binding domain protein</fullName>
    </submittedName>
</protein>
<name>A0A9E7QBJ7_9CAUD</name>
<evidence type="ECO:0000313" key="1">
    <source>
        <dbReference type="EMBL" id="UVK59793.1"/>
    </source>
</evidence>
<sequence length="86" mass="10233">MPDHLICSGPDCHVGVKNRNKYCRWHQRDPHARLDAPIPLHLIRDDLIREEWEHLRAFGMKDEQIRERLGVPSSTLYHWVVRQESA</sequence>
<reference evidence="1" key="1">
    <citation type="submission" date="2022-07" db="EMBL/GenBank/DDBJ databases">
        <authorList>
            <person name="Basulto B.M."/>
            <person name="Goecke B.E."/>
            <person name="Engstrom E.M."/>
            <person name="Moore Y."/>
            <person name="Pitman H.D."/>
            <person name="Schroeder M.D."/>
            <person name="Simpson G.E."/>
            <person name="Welch N."/>
            <person name="Tibbetts T.J."/>
            <person name="Butela K.A."/>
            <person name="Garlena R.A."/>
            <person name="Russell D.A."/>
            <person name="Jacobs-Sera D."/>
            <person name="Hatfull G.F."/>
        </authorList>
    </citation>
    <scope>NUCLEOTIDE SEQUENCE</scope>
</reference>